<dbReference type="EMBL" id="BPLR01004662">
    <property type="protein sequence ID" value="GIX96558.1"/>
    <property type="molecule type" value="Genomic_DNA"/>
</dbReference>
<comment type="caution">
    <text evidence="1">The sequence shown here is derived from an EMBL/GenBank/DDBJ whole genome shotgun (WGS) entry which is preliminary data.</text>
</comment>
<evidence type="ECO:0000313" key="1">
    <source>
        <dbReference type="EMBL" id="GIX96558.1"/>
    </source>
</evidence>
<evidence type="ECO:0000313" key="2">
    <source>
        <dbReference type="Proteomes" id="UP001054945"/>
    </source>
</evidence>
<reference evidence="1 2" key="1">
    <citation type="submission" date="2021-06" db="EMBL/GenBank/DDBJ databases">
        <title>Caerostris extrusa draft genome.</title>
        <authorList>
            <person name="Kono N."/>
            <person name="Arakawa K."/>
        </authorList>
    </citation>
    <scope>NUCLEOTIDE SEQUENCE [LARGE SCALE GENOMIC DNA]</scope>
</reference>
<accession>A0AAV4PK57</accession>
<dbReference type="AlphaFoldDB" id="A0AAV4PK57"/>
<organism evidence="1 2">
    <name type="scientific">Caerostris extrusa</name>
    <name type="common">Bark spider</name>
    <name type="synonym">Caerostris bankana</name>
    <dbReference type="NCBI Taxonomy" id="172846"/>
    <lineage>
        <taxon>Eukaryota</taxon>
        <taxon>Metazoa</taxon>
        <taxon>Ecdysozoa</taxon>
        <taxon>Arthropoda</taxon>
        <taxon>Chelicerata</taxon>
        <taxon>Arachnida</taxon>
        <taxon>Araneae</taxon>
        <taxon>Araneomorphae</taxon>
        <taxon>Entelegynae</taxon>
        <taxon>Araneoidea</taxon>
        <taxon>Araneidae</taxon>
        <taxon>Caerostris</taxon>
    </lineage>
</organism>
<sequence length="127" mass="13889">MNASLSPRQMSLATRGLLHCRKGAVVGDAVSAAHLCSPLQTYPTQVRCGGKGTHVRSATIDFGGKNPLEKKPRANYKTVPVDDIRLQKKNCRCILSWLGLTFGNSRCGLWSKTFRSTVKQTTPISDE</sequence>
<proteinExistence type="predicted"/>
<gene>
    <name evidence="1" type="ORF">CEXT_34251</name>
</gene>
<protein>
    <submittedName>
        <fullName evidence="1">Uncharacterized protein</fullName>
    </submittedName>
</protein>
<keyword evidence="2" id="KW-1185">Reference proteome</keyword>
<name>A0AAV4PK57_CAEEX</name>
<dbReference type="Proteomes" id="UP001054945">
    <property type="component" value="Unassembled WGS sequence"/>
</dbReference>